<dbReference type="Pfam" id="PF06027">
    <property type="entry name" value="SLC35F"/>
    <property type="match status" value="1"/>
</dbReference>
<dbReference type="HOGENOM" id="CLU_039639_3_0_1"/>
<dbReference type="STRING" id="5643.A0A060SFJ7"/>
<dbReference type="InterPro" id="IPR052221">
    <property type="entry name" value="SLC35F_Transporter"/>
</dbReference>
<evidence type="ECO:0000256" key="7">
    <source>
        <dbReference type="SAM" id="MobiDB-lite"/>
    </source>
</evidence>
<dbReference type="OMA" id="VRYHWAQ"/>
<dbReference type="Proteomes" id="UP000029665">
    <property type="component" value="Unassembled WGS sequence"/>
</dbReference>
<keyword evidence="5 8" id="KW-1133">Transmembrane helix</keyword>
<feature type="transmembrane region" description="Helical" evidence="8">
    <location>
        <begin position="106"/>
        <end position="125"/>
    </location>
</feature>
<feature type="transmembrane region" description="Helical" evidence="8">
    <location>
        <begin position="344"/>
        <end position="362"/>
    </location>
</feature>
<evidence type="ECO:0000256" key="1">
    <source>
        <dbReference type="ARBA" id="ARBA00004141"/>
    </source>
</evidence>
<accession>A0A060SFJ7</accession>
<dbReference type="PANTHER" id="PTHR14233">
    <property type="entry name" value="DUF914-RELATED"/>
    <property type="match status" value="1"/>
</dbReference>
<dbReference type="InterPro" id="IPR009262">
    <property type="entry name" value="SLC35_F1/F2/F6"/>
</dbReference>
<dbReference type="GO" id="GO:0022857">
    <property type="term" value="F:transmembrane transporter activity"/>
    <property type="evidence" value="ECO:0007669"/>
    <property type="project" value="InterPro"/>
</dbReference>
<comment type="caution">
    <text evidence="9">The sequence shown here is derived from an EMBL/GenBank/DDBJ whole genome shotgun (WGS) entry which is preliminary data.</text>
</comment>
<reference evidence="9" key="1">
    <citation type="submission" date="2014-01" db="EMBL/GenBank/DDBJ databases">
        <title>The genome of the white-rot fungus Pycnoporus cinnabarinus: a basidiomycete model with a versatile arsenal for lignocellulosic biomass breakdown.</title>
        <authorList>
            <person name="Levasseur A."/>
            <person name="Lomascolo A."/>
            <person name="Ruiz-Duenas F.J."/>
            <person name="Uzan E."/>
            <person name="Piumi F."/>
            <person name="Kues U."/>
            <person name="Ram A.F.J."/>
            <person name="Murat C."/>
            <person name="Haon M."/>
            <person name="Benoit I."/>
            <person name="Arfi Y."/>
            <person name="Chevret D."/>
            <person name="Drula E."/>
            <person name="Kwon M.J."/>
            <person name="Gouret P."/>
            <person name="Lesage-Meessen L."/>
            <person name="Lombard V."/>
            <person name="Mariette J."/>
            <person name="Noirot C."/>
            <person name="Park J."/>
            <person name="Patyshakuliyeva A."/>
            <person name="Wieneger R.A.B."/>
            <person name="Wosten H.A.B."/>
            <person name="Martin F."/>
            <person name="Coutinho P.M."/>
            <person name="de Vries R."/>
            <person name="Martinez A.T."/>
            <person name="Klopp C."/>
            <person name="Pontarotti P."/>
            <person name="Henrissat B."/>
            <person name="Record E."/>
        </authorList>
    </citation>
    <scope>NUCLEOTIDE SEQUENCE [LARGE SCALE GENOMIC DNA]</scope>
    <source>
        <strain evidence="9">BRFM137</strain>
    </source>
</reference>
<dbReference type="AlphaFoldDB" id="A0A060SFJ7"/>
<proteinExistence type="inferred from homology"/>
<dbReference type="PANTHER" id="PTHR14233:SF4">
    <property type="entry name" value="SOLUTE CARRIER FAMILY 35 MEMBER F2"/>
    <property type="match status" value="1"/>
</dbReference>
<comment type="subcellular location">
    <subcellularLocation>
        <location evidence="1">Membrane</location>
        <topology evidence="1">Multi-pass membrane protein</topology>
    </subcellularLocation>
</comment>
<keyword evidence="4 8" id="KW-0812">Transmembrane</keyword>
<feature type="transmembrane region" description="Helical" evidence="8">
    <location>
        <begin position="160"/>
        <end position="184"/>
    </location>
</feature>
<name>A0A060SFJ7_PYCCI</name>
<evidence type="ECO:0000313" key="10">
    <source>
        <dbReference type="Proteomes" id="UP000029665"/>
    </source>
</evidence>
<evidence type="ECO:0000313" key="9">
    <source>
        <dbReference type="EMBL" id="CDO73272.1"/>
    </source>
</evidence>
<feature type="compositionally biased region" description="Basic and acidic residues" evidence="7">
    <location>
        <begin position="7"/>
        <end position="18"/>
    </location>
</feature>
<evidence type="ECO:0000256" key="8">
    <source>
        <dbReference type="SAM" id="Phobius"/>
    </source>
</evidence>
<keyword evidence="10" id="KW-1185">Reference proteome</keyword>
<feature type="region of interest" description="Disordered" evidence="7">
    <location>
        <begin position="1"/>
        <end position="41"/>
    </location>
</feature>
<dbReference type="GO" id="GO:0016020">
    <property type="term" value="C:membrane"/>
    <property type="evidence" value="ECO:0007669"/>
    <property type="project" value="UniProtKB-SubCell"/>
</dbReference>
<evidence type="ECO:0000256" key="6">
    <source>
        <dbReference type="ARBA" id="ARBA00023136"/>
    </source>
</evidence>
<feature type="transmembrane region" description="Helical" evidence="8">
    <location>
        <begin position="191"/>
        <end position="209"/>
    </location>
</feature>
<feature type="transmembrane region" description="Helical" evidence="8">
    <location>
        <begin position="69"/>
        <end position="90"/>
    </location>
</feature>
<keyword evidence="6 8" id="KW-0472">Membrane</keyword>
<evidence type="ECO:0008006" key="11">
    <source>
        <dbReference type="Google" id="ProtNLM"/>
    </source>
</evidence>
<protein>
    <recommendedName>
        <fullName evidence="11">DUF914-domain-containing protein</fullName>
    </recommendedName>
</protein>
<sequence>MSSTYAEDTKDTKTDRPDSPYGALTLPNSPAAPTAHVQVSPRPPLDYSSLSAFLRSVWRRFVSLWTKSFIWSLLAGQLVSLCITCTNVTTSELGSRNWALPTTQTFFLYFSLFVTYTPYTIYRYGFIGWLTMIYKDGWKYIILAACDVEGNFLVVKAYQYTTLLSCMLLDAWAIPVCLFFCFIYMRPKYHWTQLLGVLICVGGLGLLVASDELTDKDWPALSRAKGDVLMLAGATLYGFTNATEEFFVRRSPLYEVVGQLGMWGMLINGIQAAGLEHKDMPLQTWDGENIGLLVAYTAAMFILYTVAPILYRMASSAYYNLSLLSSDFYGLLFGLFLFHYKVYWLYFPAFAVVILGLIIYFWHATPEEQGKLDPRAPEYVHQRGGPSIVVGQRDMAETRRKDMAVGLVEHDAACSMCTIQLNLVIVVKRRAYAMMQTAALIPHTGLMLIRTVPLNTPSRKVDVVK</sequence>
<organism evidence="9 10">
    <name type="scientific">Pycnoporus cinnabarinus</name>
    <name type="common">Cinnabar-red polypore</name>
    <name type="synonym">Trametes cinnabarina</name>
    <dbReference type="NCBI Taxonomy" id="5643"/>
    <lineage>
        <taxon>Eukaryota</taxon>
        <taxon>Fungi</taxon>
        <taxon>Dikarya</taxon>
        <taxon>Basidiomycota</taxon>
        <taxon>Agaricomycotina</taxon>
        <taxon>Agaricomycetes</taxon>
        <taxon>Polyporales</taxon>
        <taxon>Polyporaceae</taxon>
        <taxon>Trametes</taxon>
    </lineage>
</organism>
<evidence type="ECO:0000256" key="5">
    <source>
        <dbReference type="ARBA" id="ARBA00022989"/>
    </source>
</evidence>
<evidence type="ECO:0000256" key="4">
    <source>
        <dbReference type="ARBA" id="ARBA00022692"/>
    </source>
</evidence>
<keyword evidence="3" id="KW-0813">Transport</keyword>
<evidence type="ECO:0000256" key="3">
    <source>
        <dbReference type="ARBA" id="ARBA00022448"/>
    </source>
</evidence>
<evidence type="ECO:0000256" key="2">
    <source>
        <dbReference type="ARBA" id="ARBA00007863"/>
    </source>
</evidence>
<feature type="transmembrane region" description="Helical" evidence="8">
    <location>
        <begin position="290"/>
        <end position="311"/>
    </location>
</feature>
<dbReference type="OrthoDB" id="429955at2759"/>
<dbReference type="EMBL" id="CCBP010000120">
    <property type="protein sequence ID" value="CDO73272.1"/>
    <property type="molecule type" value="Genomic_DNA"/>
</dbReference>
<feature type="transmembrane region" description="Helical" evidence="8">
    <location>
        <begin position="318"/>
        <end position="338"/>
    </location>
</feature>
<gene>
    <name evidence="9" type="ORF">BN946_scf185008.g34</name>
</gene>
<comment type="similarity">
    <text evidence="2">Belongs to the SLC35F solute transporter family.</text>
</comment>